<evidence type="ECO:0000259" key="1">
    <source>
        <dbReference type="Pfam" id="PF07944"/>
    </source>
</evidence>
<dbReference type="Proteomes" id="UP000291269">
    <property type="component" value="Unassembled WGS sequence"/>
</dbReference>
<proteinExistence type="predicted"/>
<keyword evidence="3" id="KW-1185">Reference proteome</keyword>
<dbReference type="AlphaFoldDB" id="A0A4Q2K9W0"/>
<accession>A0A4Q2K9W0</accession>
<dbReference type="OrthoDB" id="9812931at2"/>
<gene>
    <name evidence="2" type="ORF">ESZ91_03115</name>
</gene>
<protein>
    <recommendedName>
        <fullName evidence="1">Non-reducing end beta-L-arabinofuranosidase-like GH127 catalytic domain-containing protein</fullName>
    </recommendedName>
</protein>
<evidence type="ECO:0000313" key="2">
    <source>
        <dbReference type="EMBL" id="RXZ61394.1"/>
    </source>
</evidence>
<feature type="domain" description="Non-reducing end beta-L-arabinofuranosidase-like GH127 catalytic" evidence="1">
    <location>
        <begin position="270"/>
        <end position="348"/>
    </location>
</feature>
<dbReference type="SUPFAM" id="SSF48208">
    <property type="entry name" value="Six-hairpin glycosidases"/>
    <property type="match status" value="1"/>
</dbReference>
<comment type="caution">
    <text evidence="2">The sequence shown here is derived from an EMBL/GenBank/DDBJ whole genome shotgun (WGS) entry which is preliminary data.</text>
</comment>
<name>A0A4Q2K9W0_9FIRM</name>
<evidence type="ECO:0000313" key="3">
    <source>
        <dbReference type="Proteomes" id="UP000291269"/>
    </source>
</evidence>
<organism evidence="2 3">
    <name type="scientific">Candidatus Borkfalkia ceftriaxoniphila</name>
    <dbReference type="NCBI Taxonomy" id="2508949"/>
    <lineage>
        <taxon>Bacteria</taxon>
        <taxon>Bacillati</taxon>
        <taxon>Bacillota</taxon>
        <taxon>Clostridia</taxon>
        <taxon>Christensenellales</taxon>
        <taxon>Christensenellaceae</taxon>
        <taxon>Candidatus Borkfalkia</taxon>
    </lineage>
</organism>
<dbReference type="InterPro" id="IPR008928">
    <property type="entry name" value="6-hairpin_glycosidase_sf"/>
</dbReference>
<dbReference type="GO" id="GO:0005975">
    <property type="term" value="P:carbohydrate metabolic process"/>
    <property type="evidence" value="ECO:0007669"/>
    <property type="project" value="InterPro"/>
</dbReference>
<sequence>MKKVYGQLKNRIRKNRERLSAPEYCAPQIFLEGGDWPGDWQGRTILALASLYRAEDGEREKQNILHQLDDILDSLDEHTNEDGYFGELFDENSVNEQQLSGNSWFLRGLCAVYEIVGREEVLARLNRISERYLTKLAPSYLRYPTVKREEGDVGGHLQKIVTEGWRLSSDVGCAFILLDGITHTYEITGNKALLPVIRAMISKFSQIDYVRYNCQTHATLSGSRGVLRFYRLTGEQELLDLAKRNFELYFNYGMTLNYANFNWFGKPYWTETCAVVDSLIFAMQLFEITGERRYIEFANRCYLNALRVSQRPNGGAGCETCLNEKNDCLHSYIYEAFFCCTMRIAECFYELCEYGIIKRNGTSYVLLPFEMESEELSLSVTEHNEGRILDIKPHHRISHLCIYVPSHCKVRCSAGELKNGMLEFENIEEEVHIEERFTAFSERRQNRTVHMLGDYLLLKRDRSDQNCAFVADTFTVPDQASVEALKQYI</sequence>
<dbReference type="InterPro" id="IPR012878">
    <property type="entry name" value="Beta-AFase-like_GH127_cat"/>
</dbReference>
<reference evidence="2 3" key="1">
    <citation type="journal article" date="2019" name="Gut">
        <title>Antibiotics-induced monodominance of a novel gut bacterial order.</title>
        <authorList>
            <person name="Hildebrand F."/>
            <person name="Moitinho-Silva L."/>
            <person name="Blasche S."/>
            <person name="Jahn M.T."/>
            <person name="Gossmann T.I."/>
            <person name="Heuerta-Cepas J."/>
            <person name="Hercog R."/>
            <person name="Luetge M."/>
            <person name="Bahram M."/>
            <person name="Pryszlak A."/>
            <person name="Alves R.J."/>
            <person name="Waszak S.M."/>
            <person name="Zhu A."/>
            <person name="Ye L."/>
            <person name="Costea P.I."/>
            <person name="Aalvink S."/>
            <person name="Belzer C."/>
            <person name="Forslund S.K."/>
            <person name="Sunagawa S."/>
            <person name="Hentschel U."/>
            <person name="Merten C."/>
            <person name="Patil K.R."/>
            <person name="Benes V."/>
            <person name="Bork P."/>
        </authorList>
    </citation>
    <scope>NUCLEOTIDE SEQUENCE [LARGE SCALE GENOMIC DNA]</scope>
    <source>
        <strain evidence="2 3">HDS1380</strain>
    </source>
</reference>
<dbReference type="EMBL" id="SDOZ01000002">
    <property type="protein sequence ID" value="RXZ61394.1"/>
    <property type="molecule type" value="Genomic_DNA"/>
</dbReference>
<dbReference type="RefSeq" id="WP_129224045.1">
    <property type="nucleotide sequence ID" value="NZ_SDOZ01000002.1"/>
</dbReference>
<dbReference type="Pfam" id="PF07944">
    <property type="entry name" value="Beta-AFase-like_GH127_cat"/>
    <property type="match status" value="1"/>
</dbReference>
<dbReference type="Gene3D" id="1.50.10.20">
    <property type="match status" value="1"/>
</dbReference>